<evidence type="ECO:0000256" key="2">
    <source>
        <dbReference type="ARBA" id="ARBA00022942"/>
    </source>
</evidence>
<name>A0A1Y2D651_9PEZI</name>
<dbReference type="STRING" id="1141098.A0A1Y2D651"/>
<dbReference type="PANTHER" id="PTHR10855:SF1">
    <property type="entry name" value="26S PROTEASOME NON-ATPASE REGULATORY SUBUNIT 12"/>
    <property type="match status" value="1"/>
</dbReference>
<dbReference type="OrthoDB" id="268763at2759"/>
<feature type="region of interest" description="Disordered" evidence="3">
    <location>
        <begin position="207"/>
        <end position="236"/>
    </location>
</feature>
<dbReference type="AlphaFoldDB" id="A0A1Y2D651"/>
<dbReference type="GO" id="GO:0034515">
    <property type="term" value="C:proteasome storage granule"/>
    <property type="evidence" value="ECO:0007669"/>
    <property type="project" value="EnsemblFungi"/>
</dbReference>
<dbReference type="InterPro" id="IPR036388">
    <property type="entry name" value="WH-like_DNA-bd_sf"/>
</dbReference>
<dbReference type="Gene3D" id="1.10.10.10">
    <property type="entry name" value="Winged helix-like DNA-binding domain superfamily/Winged helix DNA-binding domain"/>
    <property type="match status" value="1"/>
</dbReference>
<feature type="domain" description="PCI" evidence="4">
    <location>
        <begin position="261"/>
        <end position="440"/>
    </location>
</feature>
<dbReference type="InterPro" id="IPR040134">
    <property type="entry name" value="PSMD12/CSN4"/>
</dbReference>
<feature type="compositionally biased region" description="Basic and acidic residues" evidence="3">
    <location>
        <begin position="211"/>
        <end position="232"/>
    </location>
</feature>
<dbReference type="Pfam" id="PF22241">
    <property type="entry name" value="PSMD12-CSN4_N"/>
    <property type="match status" value="2"/>
</dbReference>
<dbReference type="SMART" id="SM00088">
    <property type="entry name" value="PINT"/>
    <property type="match status" value="1"/>
</dbReference>
<dbReference type="GO" id="GO:0043161">
    <property type="term" value="P:proteasome-mediated ubiquitin-dependent protein catabolic process"/>
    <property type="evidence" value="ECO:0007669"/>
    <property type="project" value="EnsemblFungi"/>
</dbReference>
<keyword evidence="6" id="KW-1185">Reference proteome</keyword>
<dbReference type="InterPro" id="IPR054559">
    <property type="entry name" value="PSMD12-CSN4-like_N"/>
</dbReference>
<dbReference type="FunCoup" id="A0A1Y2D651">
    <property type="interactions" value="1196"/>
</dbReference>
<dbReference type="InParanoid" id="A0A1Y2D651"/>
<evidence type="ECO:0000313" key="5">
    <source>
        <dbReference type="EMBL" id="ORY54740.1"/>
    </source>
</evidence>
<dbReference type="Pfam" id="PF18098">
    <property type="entry name" value="RPN5_C"/>
    <property type="match status" value="1"/>
</dbReference>
<dbReference type="GO" id="GO:0008541">
    <property type="term" value="C:proteasome regulatory particle, lid subcomplex"/>
    <property type="evidence" value="ECO:0007669"/>
    <property type="project" value="EnsemblFungi"/>
</dbReference>
<dbReference type="RefSeq" id="XP_040709322.1">
    <property type="nucleotide sequence ID" value="XM_040861589.1"/>
</dbReference>
<accession>A0A1Y2D651</accession>
<gene>
    <name evidence="5" type="ORF">BCR38DRAFT_453381</name>
</gene>
<dbReference type="PANTHER" id="PTHR10855">
    <property type="entry name" value="26S PROTEASOME NON-ATPASE REGULATORY SUBUNIT 12/COP9 SIGNALOSOME COMPLEX SUBUNIT 4"/>
    <property type="match status" value="1"/>
</dbReference>
<comment type="caution">
    <text evidence="5">The sequence shown here is derived from an EMBL/GenBank/DDBJ whole genome shotgun (WGS) entry which is preliminary data.</text>
</comment>
<keyword evidence="2" id="KW-0647">Proteasome</keyword>
<feature type="region of interest" description="Disordered" evidence="3">
    <location>
        <begin position="473"/>
        <end position="496"/>
    </location>
</feature>
<dbReference type="InterPro" id="IPR036390">
    <property type="entry name" value="WH_DNA-bd_sf"/>
</dbReference>
<dbReference type="Proteomes" id="UP000193689">
    <property type="component" value="Unassembled WGS sequence"/>
</dbReference>
<dbReference type="SUPFAM" id="SSF46785">
    <property type="entry name" value="Winged helix' DNA-binding domain"/>
    <property type="match status" value="1"/>
</dbReference>
<proteinExistence type="inferred from homology"/>
<sequence>MADTPLKPEKDLSKEADKQISEAETLAKNDITAAIEKLTVFEKQTRQASDLASTSRILITICKICKDAGNWNLLNDQVLVLSKKHGQLKQAITRMVQTVMDFIDDTPNMNTKMTVIETLRIVTEGKIFVEVERARVTRILSDIKKQQGDLQGAADILCELQVETFGSMDRREKTEFILAQVALCIENNDWTQAGILSRKISTRYLSRKPKKTPEQLEKEKKDREDRRKRGEEVPEEKEDDVTDLKLAYYEQQILLAKHDDKYLDACKHYRQVLDTEAVENNAVRLQATLQRIIYFIILAPHDNEQHDLLQRVFRDTRNAQVPNDAALLKLFTVHELMRWPEVAKVFGPHLCATDIFDGAPNASDEKAHQRWQGLRKRVIEHNVRVVAKYYTRIGMKRLTQLLDLTPDETEKYISELVCSKTVFARIDRPAQIVSFAKPRDVDDILNEWSHNMKDLLNLLERVDHLITKEEMMARIQPGAQEKDGKEKKKKGKKSKA</sequence>
<feature type="compositionally biased region" description="Basic residues" evidence="3">
    <location>
        <begin position="487"/>
        <end position="496"/>
    </location>
</feature>
<evidence type="ECO:0000256" key="3">
    <source>
        <dbReference type="SAM" id="MobiDB-lite"/>
    </source>
</evidence>
<dbReference type="GO" id="GO:0008180">
    <property type="term" value="C:COP9 signalosome"/>
    <property type="evidence" value="ECO:0007669"/>
    <property type="project" value="EnsemblFungi"/>
</dbReference>
<evidence type="ECO:0000259" key="4">
    <source>
        <dbReference type="PROSITE" id="PS50250"/>
    </source>
</evidence>
<dbReference type="Pfam" id="PF01399">
    <property type="entry name" value="PCI"/>
    <property type="match status" value="1"/>
</dbReference>
<dbReference type="InterPro" id="IPR040896">
    <property type="entry name" value="RPN5_C"/>
</dbReference>
<dbReference type="EMBL" id="MCFJ01000032">
    <property type="protein sequence ID" value="ORY54740.1"/>
    <property type="molecule type" value="Genomic_DNA"/>
</dbReference>
<evidence type="ECO:0000256" key="1">
    <source>
        <dbReference type="ARBA" id="ARBA00006397"/>
    </source>
</evidence>
<evidence type="ECO:0000313" key="6">
    <source>
        <dbReference type="Proteomes" id="UP000193689"/>
    </source>
</evidence>
<comment type="similarity">
    <text evidence="1">Belongs to the proteasome subunit p55 family.</text>
</comment>
<reference evidence="5 6" key="1">
    <citation type="submission" date="2016-07" db="EMBL/GenBank/DDBJ databases">
        <title>Pervasive Adenine N6-methylation of Active Genes in Fungi.</title>
        <authorList>
            <consortium name="DOE Joint Genome Institute"/>
            <person name="Mondo S.J."/>
            <person name="Dannebaum R.O."/>
            <person name="Kuo R.C."/>
            <person name="Labutti K."/>
            <person name="Haridas S."/>
            <person name="Kuo A."/>
            <person name="Salamov A."/>
            <person name="Ahrendt S.R."/>
            <person name="Lipzen A."/>
            <person name="Sullivan W."/>
            <person name="Andreopoulos W.B."/>
            <person name="Clum A."/>
            <person name="Lindquist E."/>
            <person name="Daum C."/>
            <person name="Ramamoorthy G.K."/>
            <person name="Gryganskyi A."/>
            <person name="Culley D."/>
            <person name="Magnuson J.K."/>
            <person name="James T.Y."/>
            <person name="O'Malley M.A."/>
            <person name="Stajich J.E."/>
            <person name="Spatafora J.W."/>
            <person name="Visel A."/>
            <person name="Grigoriev I.V."/>
        </authorList>
    </citation>
    <scope>NUCLEOTIDE SEQUENCE [LARGE SCALE GENOMIC DNA]</scope>
    <source>
        <strain evidence="5 6">CBS 129021</strain>
    </source>
</reference>
<dbReference type="GO" id="GO:0000338">
    <property type="term" value="P:protein deneddylation"/>
    <property type="evidence" value="ECO:0007669"/>
    <property type="project" value="EnsemblFungi"/>
</dbReference>
<dbReference type="FunFam" id="1.10.10.10:FF:000070">
    <property type="entry name" value="26S proteasome non-ATPase regulatory subunit 12"/>
    <property type="match status" value="1"/>
</dbReference>
<dbReference type="InterPro" id="IPR000717">
    <property type="entry name" value="PCI_dom"/>
</dbReference>
<protein>
    <submittedName>
        <fullName evidence="5">PCI domain-domain-containing protein</fullName>
    </submittedName>
</protein>
<dbReference type="PROSITE" id="PS50250">
    <property type="entry name" value="PCI"/>
    <property type="match status" value="1"/>
</dbReference>
<organism evidence="5 6">
    <name type="scientific">Pseudomassariella vexata</name>
    <dbReference type="NCBI Taxonomy" id="1141098"/>
    <lineage>
        <taxon>Eukaryota</taxon>
        <taxon>Fungi</taxon>
        <taxon>Dikarya</taxon>
        <taxon>Ascomycota</taxon>
        <taxon>Pezizomycotina</taxon>
        <taxon>Sordariomycetes</taxon>
        <taxon>Xylariomycetidae</taxon>
        <taxon>Amphisphaeriales</taxon>
        <taxon>Pseudomassariaceae</taxon>
        <taxon>Pseudomassariella</taxon>
    </lineage>
</organism>
<dbReference type="GeneID" id="63777801"/>